<evidence type="ECO:0000256" key="5">
    <source>
        <dbReference type="SAM" id="MobiDB-lite"/>
    </source>
</evidence>
<evidence type="ECO:0000313" key="8">
    <source>
        <dbReference type="Proteomes" id="UP001500305"/>
    </source>
</evidence>
<dbReference type="PROSITE" id="PS51755">
    <property type="entry name" value="OMPR_PHOB"/>
    <property type="match status" value="1"/>
</dbReference>
<gene>
    <name evidence="7" type="ORF">GCM10010430_29160</name>
</gene>
<dbReference type="SMART" id="SM01043">
    <property type="entry name" value="BTAD"/>
    <property type="match status" value="1"/>
</dbReference>
<dbReference type="SMART" id="SM00862">
    <property type="entry name" value="Trans_reg_C"/>
    <property type="match status" value="1"/>
</dbReference>
<evidence type="ECO:0000256" key="3">
    <source>
        <dbReference type="ARBA" id="ARBA00023125"/>
    </source>
</evidence>
<dbReference type="InterPro" id="IPR058852">
    <property type="entry name" value="HTH_77"/>
</dbReference>
<evidence type="ECO:0000256" key="4">
    <source>
        <dbReference type="PROSITE-ProRule" id="PRU01091"/>
    </source>
</evidence>
<dbReference type="InterPro" id="IPR005158">
    <property type="entry name" value="BTAD"/>
</dbReference>
<dbReference type="Proteomes" id="UP001500305">
    <property type="component" value="Unassembled WGS sequence"/>
</dbReference>
<dbReference type="SUPFAM" id="SSF48452">
    <property type="entry name" value="TPR-like"/>
    <property type="match status" value="2"/>
</dbReference>
<dbReference type="InterPro" id="IPR001867">
    <property type="entry name" value="OmpR/PhoB-type_DNA-bd"/>
</dbReference>
<accession>A0ABN3DZX5</accession>
<dbReference type="Gene3D" id="3.40.50.300">
    <property type="entry name" value="P-loop containing nucleotide triphosphate hydrolases"/>
    <property type="match status" value="1"/>
</dbReference>
<dbReference type="InterPro" id="IPR011990">
    <property type="entry name" value="TPR-like_helical_dom_sf"/>
</dbReference>
<dbReference type="PANTHER" id="PTHR47691:SF3">
    <property type="entry name" value="HTH-TYPE TRANSCRIPTIONAL REGULATOR RV0890C-RELATED"/>
    <property type="match status" value="1"/>
</dbReference>
<dbReference type="PRINTS" id="PR00364">
    <property type="entry name" value="DISEASERSIST"/>
</dbReference>
<dbReference type="CDD" id="cd15831">
    <property type="entry name" value="BTAD"/>
    <property type="match status" value="1"/>
</dbReference>
<dbReference type="Pfam" id="PF25872">
    <property type="entry name" value="HTH_77"/>
    <property type="match status" value="1"/>
</dbReference>
<dbReference type="SUPFAM" id="SSF52540">
    <property type="entry name" value="P-loop containing nucleoside triphosphate hydrolases"/>
    <property type="match status" value="1"/>
</dbReference>
<feature type="region of interest" description="Disordered" evidence="5">
    <location>
        <begin position="257"/>
        <end position="292"/>
    </location>
</feature>
<dbReference type="InterPro" id="IPR016032">
    <property type="entry name" value="Sig_transdc_resp-reg_C-effctor"/>
</dbReference>
<dbReference type="Gene3D" id="1.25.40.10">
    <property type="entry name" value="Tetratricopeptide repeat domain"/>
    <property type="match status" value="2"/>
</dbReference>
<sequence>MRIGILGPLQVLGGADGPPIGIGGARLRALLIRLALDPGRLVVSERLVQDLWEDRPPSDPAGALQSLVSRLRRALDADPGTGRAAIGSHPSGYRLDLPPDAVDAWAFERAAAEGRAALGAGEFERAVRVLREALSLWRGDPLADAGAAAFAAAPAARLREVRLAAVEDRVDAELALAGTGVPEMLPGLIAELTELCTADPLRERFAARLMRALQADGQQAAALEAYDRTRRALAEELGTDPGPELRDVHLRVLRGDAPAGKDTHSAVHSAARSSGPGARAGSGPGGLPARSTSFVGRTEELAEVRRLLGEHRLVTLTGPGGVGKTRLAVETGAAFEVRRPGEERRLGEVRMVELASAAGPGAVVAAVLTAVCRPAVGVLAGGLPAGPAAAGSAGDPVDRIVQELTARPVVLLLDNCEHVVDEAALVVGRLLAAAPQVRVLATSREPLGVPGEALHPVRPLAVPGPGADPEEARTHSAVALFADRAAAVSPGFTVDAASAPHVVRLCRELDGIPLAIELAAARLRSLTPAQLAGRLDDRLRLLAQGSRTALPRHRTLRAVIDWSWALLVEDERVLLRRLSVFSGGAGLADAHRVCAGHWPGGERPDETAVQDLLAALVDKSLVVLLPAADSVGAERYRLLETVREYAAGRLAEAGETETVGAAHTECFLELAETAEPLLRTADQLAWLARIDAEQGNLDAALRREIRAAGNGPGSAERGLRLAAARVWPWLMRGQGHQAGERTAEVLRVFGATPPPGAEQAHGICVIVAQLTLSLRGDGDAAVAEAFTGALVTAQQADHPIALAAALIPAMGGSSRGAAQVAERFSTHANPWIAALAPLVLGRMELSGGRVRRAEECLRTSLLRFRRLRDRWGLALALITLAGLLSVTGEVAEAMAALDEARRYDAEVGGAGESPMLLVLSGQLLARGGDLSAARAELEQAHDIALRNRDPQLQLASRYAIGELARRTGEFEEALNCQQQVASSLQDRIAAGPGSPDQVQLLALLHTSLGRIRLRLGSPEQAAEAHRRALELAADCGDHPVRAAALEGFAEYCLAHGDAGRSAAALGAAHALRGTHDAGDPELRELRDGCRAALGADGFAAAWRHGRRLPRPETLSLPPG</sequence>
<dbReference type="RefSeq" id="WP_344636777.1">
    <property type="nucleotide sequence ID" value="NZ_BAAATR010000011.1"/>
</dbReference>
<evidence type="ECO:0000256" key="2">
    <source>
        <dbReference type="ARBA" id="ARBA00023012"/>
    </source>
</evidence>
<proteinExistence type="inferred from homology"/>
<dbReference type="InterPro" id="IPR036388">
    <property type="entry name" value="WH-like_DNA-bd_sf"/>
</dbReference>
<evidence type="ECO:0000259" key="6">
    <source>
        <dbReference type="PROSITE" id="PS51755"/>
    </source>
</evidence>
<dbReference type="InterPro" id="IPR019734">
    <property type="entry name" value="TPR_rpt"/>
</dbReference>
<dbReference type="InterPro" id="IPR027417">
    <property type="entry name" value="P-loop_NTPase"/>
</dbReference>
<dbReference type="PANTHER" id="PTHR47691">
    <property type="entry name" value="REGULATOR-RELATED"/>
    <property type="match status" value="1"/>
</dbReference>
<dbReference type="EMBL" id="BAAATR010000011">
    <property type="protein sequence ID" value="GAA2245450.1"/>
    <property type="molecule type" value="Genomic_DNA"/>
</dbReference>
<dbReference type="Pfam" id="PF03704">
    <property type="entry name" value="BTAD"/>
    <property type="match status" value="1"/>
</dbReference>
<feature type="domain" description="OmpR/PhoB-type" evidence="6">
    <location>
        <begin position="1"/>
        <end position="97"/>
    </location>
</feature>
<evidence type="ECO:0000256" key="1">
    <source>
        <dbReference type="ARBA" id="ARBA00005820"/>
    </source>
</evidence>
<comment type="similarity">
    <text evidence="1">Belongs to the AfsR/DnrI/RedD regulatory family.</text>
</comment>
<feature type="DNA-binding region" description="OmpR/PhoB-type" evidence="4">
    <location>
        <begin position="1"/>
        <end position="97"/>
    </location>
</feature>
<reference evidence="7 8" key="1">
    <citation type="journal article" date="2019" name="Int. J. Syst. Evol. Microbiol.">
        <title>The Global Catalogue of Microorganisms (GCM) 10K type strain sequencing project: providing services to taxonomists for standard genome sequencing and annotation.</title>
        <authorList>
            <consortium name="The Broad Institute Genomics Platform"/>
            <consortium name="The Broad Institute Genome Sequencing Center for Infectious Disease"/>
            <person name="Wu L."/>
            <person name="Ma J."/>
        </authorList>
    </citation>
    <scope>NUCLEOTIDE SEQUENCE [LARGE SCALE GENOMIC DNA]</scope>
    <source>
        <strain evidence="7 8">JCM 7356</strain>
    </source>
</reference>
<keyword evidence="8" id="KW-1185">Reference proteome</keyword>
<name>A0ABN3DZX5_9ACTN</name>
<dbReference type="Gene3D" id="1.10.10.10">
    <property type="entry name" value="Winged helix-like DNA-binding domain superfamily/Winged helix DNA-binding domain"/>
    <property type="match status" value="1"/>
</dbReference>
<organism evidence="7 8">
    <name type="scientific">Kitasatospora cystarginea</name>
    <dbReference type="NCBI Taxonomy" id="58350"/>
    <lineage>
        <taxon>Bacteria</taxon>
        <taxon>Bacillati</taxon>
        <taxon>Actinomycetota</taxon>
        <taxon>Actinomycetes</taxon>
        <taxon>Kitasatosporales</taxon>
        <taxon>Streptomycetaceae</taxon>
        <taxon>Kitasatospora</taxon>
    </lineage>
</organism>
<comment type="caution">
    <text evidence="7">The sequence shown here is derived from an EMBL/GenBank/DDBJ whole genome shotgun (WGS) entry which is preliminary data.</text>
</comment>
<keyword evidence="2" id="KW-0902">Two-component regulatory system</keyword>
<dbReference type="SUPFAM" id="SSF46894">
    <property type="entry name" value="C-terminal effector domain of the bipartite response regulators"/>
    <property type="match status" value="1"/>
</dbReference>
<dbReference type="Pfam" id="PF00486">
    <property type="entry name" value="Trans_reg_C"/>
    <property type="match status" value="1"/>
</dbReference>
<protein>
    <submittedName>
        <fullName evidence="7">BTAD domain-containing putative transcriptional regulator</fullName>
    </submittedName>
</protein>
<dbReference type="SMART" id="SM00028">
    <property type="entry name" value="TPR"/>
    <property type="match status" value="4"/>
</dbReference>
<evidence type="ECO:0000313" key="7">
    <source>
        <dbReference type="EMBL" id="GAA2245450.1"/>
    </source>
</evidence>
<keyword evidence="3 4" id="KW-0238">DNA-binding</keyword>